<dbReference type="Gene3D" id="2.60.200.10">
    <property type="match status" value="1"/>
</dbReference>
<dbReference type="EMBL" id="IAAA01037887">
    <property type="protein sequence ID" value="LAA09055.1"/>
    <property type="molecule type" value="mRNA"/>
</dbReference>
<dbReference type="InterPro" id="IPR001132">
    <property type="entry name" value="SMAD_dom_Dwarfin-type"/>
</dbReference>
<evidence type="ECO:0000259" key="2">
    <source>
        <dbReference type="PROSITE" id="PS51076"/>
    </source>
</evidence>
<dbReference type="PANTHER" id="PTHR22742:SF2">
    <property type="entry name" value="EXPANSION, ISOFORM A-RELATED"/>
    <property type="match status" value="1"/>
</dbReference>
<dbReference type="InterPro" id="IPR008984">
    <property type="entry name" value="SMAD_FHA_dom_sf"/>
</dbReference>
<dbReference type="InterPro" id="IPR017855">
    <property type="entry name" value="SMAD-like_dom_sf"/>
</dbReference>
<evidence type="ECO:0000313" key="3">
    <source>
        <dbReference type="EMBL" id="LAA09055.1"/>
    </source>
</evidence>
<organism evidence="3">
    <name type="scientific">Parasteatoda tepidariorum</name>
    <name type="common">Common house spider</name>
    <name type="synonym">Achaearanea tepidariorum</name>
    <dbReference type="NCBI Taxonomy" id="114398"/>
    <lineage>
        <taxon>Eukaryota</taxon>
        <taxon>Metazoa</taxon>
        <taxon>Ecdysozoa</taxon>
        <taxon>Arthropoda</taxon>
        <taxon>Chelicerata</taxon>
        <taxon>Arachnida</taxon>
        <taxon>Araneae</taxon>
        <taxon>Araneomorphae</taxon>
        <taxon>Entelegynae</taxon>
        <taxon>Araneoidea</taxon>
        <taxon>Theridiidae</taxon>
        <taxon>Parasteatoda</taxon>
    </lineage>
</organism>
<dbReference type="GO" id="GO:0006355">
    <property type="term" value="P:regulation of DNA-templated transcription"/>
    <property type="evidence" value="ECO:0007669"/>
    <property type="project" value="InterPro"/>
</dbReference>
<dbReference type="GO" id="GO:0009791">
    <property type="term" value="P:post-embryonic development"/>
    <property type="evidence" value="ECO:0007669"/>
    <property type="project" value="UniProtKB-ARBA"/>
</dbReference>
<feature type="region of interest" description="Disordered" evidence="1">
    <location>
        <begin position="281"/>
        <end position="340"/>
    </location>
</feature>
<reference evidence="3" key="1">
    <citation type="journal article" date="2016" name="Mol. Ecol. Resour.">
        <title>Evaluation of the impact of RNA preservation methods of spiders for de novo transcriptome assembly.</title>
        <authorList>
            <person name="Kono N."/>
            <person name="Nakamura H."/>
            <person name="Ito Y."/>
            <person name="Tomita M."/>
            <person name="Arakawa K."/>
        </authorList>
    </citation>
    <scope>NUCLEOTIDE SEQUENCE</scope>
    <source>
        <tissue evidence="3">Whole body</tissue>
    </source>
</reference>
<name>A0A2L2YNW9_PARTP</name>
<dbReference type="AlphaFoldDB" id="A0A2L2YNW9"/>
<dbReference type="GO" id="GO:0050793">
    <property type="term" value="P:regulation of developmental process"/>
    <property type="evidence" value="ECO:0007669"/>
    <property type="project" value="UniProtKB-ARBA"/>
</dbReference>
<accession>A0A2L2YNW9</accession>
<dbReference type="PANTHER" id="PTHR22742">
    <property type="entry name" value="EXPANSION, ISOFORM A-RELATED"/>
    <property type="match status" value="1"/>
</dbReference>
<dbReference type="SMART" id="SM00524">
    <property type="entry name" value="DWB"/>
    <property type="match status" value="1"/>
</dbReference>
<dbReference type="OrthoDB" id="5973987at2759"/>
<dbReference type="FunFam" id="2.60.200.10:FF:000006">
    <property type="entry name" value="Expansion, isoform A"/>
    <property type="match status" value="1"/>
</dbReference>
<dbReference type="SUPFAM" id="SSF49879">
    <property type="entry name" value="SMAD/FHA domain"/>
    <property type="match status" value="1"/>
</dbReference>
<proteinExistence type="evidence at transcript level"/>
<dbReference type="GO" id="GO:0051239">
    <property type="term" value="P:regulation of multicellular organismal process"/>
    <property type="evidence" value="ECO:0007669"/>
    <property type="project" value="UniProtKB-ARBA"/>
</dbReference>
<dbReference type="PROSITE" id="PS51076">
    <property type="entry name" value="MH2"/>
    <property type="match status" value="1"/>
</dbReference>
<dbReference type="EMBL" id="IAAA01037886">
    <property type="protein sequence ID" value="LAA09052.1"/>
    <property type="molecule type" value="mRNA"/>
</dbReference>
<dbReference type="Pfam" id="PF03166">
    <property type="entry name" value="MH2"/>
    <property type="match status" value="1"/>
</dbReference>
<evidence type="ECO:0000256" key="1">
    <source>
        <dbReference type="SAM" id="MobiDB-lite"/>
    </source>
</evidence>
<sequence length="431" mass="49598">MISRRKILSRSRDELNVDLGLEEDEDAWFTKERLFRDHIQEVLNKWEQIDDEIWAKIICMERNRRVAKAYARTPVLTVNGSSDGFDGYKIGLNGFENPMRDPKTEEAKRHIGHGVKNKMDDAGNIIIKRASKSVAFVKNVNGPEDSCLSSDVQRLQGQLELEKPVKMFDMKKFQQHISRELRRAYPDRRKLETQCICVVGFVKDNAEVLDLPCWVMIINIVALDMLKSKLPPTVMSKRPSAPNLASIFERPPLRQGNRIAEEDPYSLPGMTSRNSIYGILGDPKPPKLPPRDIPRVPVPTPDYEDKEDERFDFPTAKNHHNNNNNNNNQNQNRNRNPSIYDDPYYCGLSARVPKFGKKPPPPHMPGLHTPLRKAHSGSYLSLIRPYDSGLESDTHTGSSEDDYSRIYGRLRAQPAHYGYYQRKELYASKWR</sequence>
<feature type="compositionally biased region" description="Low complexity" evidence="1">
    <location>
        <begin position="321"/>
        <end position="336"/>
    </location>
</feature>
<feature type="domain" description="MH2" evidence="2">
    <location>
        <begin position="54"/>
        <end position="246"/>
    </location>
</feature>
<protein>
    <submittedName>
        <fullName evidence="3">Dwarfin sma-2</fullName>
    </submittedName>
</protein>